<sequence length="131" mass="14667">MTTWQPKLQRHSVEPWRLDEGYLVAADGGLIVWAEDDGRPYGMHLGTIEWENEKDRPRIVACVNALTDINPVAVPLLLDASKGVRWLIEDWLANNDASSEEGEECEAFIAALRSFPVGAVAEERNRLNVPL</sequence>
<name>A0A0F9P649_9ZZZZ</name>
<dbReference type="EMBL" id="LAZR01006897">
    <property type="protein sequence ID" value="KKM88912.1"/>
    <property type="molecule type" value="Genomic_DNA"/>
</dbReference>
<accession>A0A0F9P649</accession>
<gene>
    <name evidence="1" type="ORF">LCGC14_1253960</name>
</gene>
<protein>
    <submittedName>
        <fullName evidence="1">Uncharacterized protein</fullName>
    </submittedName>
</protein>
<comment type="caution">
    <text evidence="1">The sequence shown here is derived from an EMBL/GenBank/DDBJ whole genome shotgun (WGS) entry which is preliminary data.</text>
</comment>
<evidence type="ECO:0000313" key="1">
    <source>
        <dbReference type="EMBL" id="KKM88912.1"/>
    </source>
</evidence>
<proteinExistence type="predicted"/>
<reference evidence="1" key="1">
    <citation type="journal article" date="2015" name="Nature">
        <title>Complex archaea that bridge the gap between prokaryotes and eukaryotes.</title>
        <authorList>
            <person name="Spang A."/>
            <person name="Saw J.H."/>
            <person name="Jorgensen S.L."/>
            <person name="Zaremba-Niedzwiedzka K."/>
            <person name="Martijn J."/>
            <person name="Lind A.E."/>
            <person name="van Eijk R."/>
            <person name="Schleper C."/>
            <person name="Guy L."/>
            <person name="Ettema T.J."/>
        </authorList>
    </citation>
    <scope>NUCLEOTIDE SEQUENCE</scope>
</reference>
<organism evidence="1">
    <name type="scientific">marine sediment metagenome</name>
    <dbReference type="NCBI Taxonomy" id="412755"/>
    <lineage>
        <taxon>unclassified sequences</taxon>
        <taxon>metagenomes</taxon>
        <taxon>ecological metagenomes</taxon>
    </lineage>
</organism>
<dbReference type="AlphaFoldDB" id="A0A0F9P649"/>